<evidence type="ECO:0000313" key="1">
    <source>
        <dbReference type="EMBL" id="RHX84521.1"/>
    </source>
</evidence>
<protein>
    <submittedName>
        <fullName evidence="1">Uncharacterized protein</fullName>
    </submittedName>
</protein>
<dbReference type="Proteomes" id="UP000266669">
    <property type="component" value="Unassembled WGS sequence"/>
</dbReference>
<gene>
    <name evidence="1" type="ORF">DLM78_17535</name>
</gene>
<name>A0A8B3CN21_9LEPT</name>
<reference evidence="2" key="1">
    <citation type="submission" date="2018-05" db="EMBL/GenBank/DDBJ databases">
        <title>Leptospira yasudae sp. nov. and Leptospira stimsonii sp. nov., two pathogenic species of the genus Leptospira isolated from environmental sources.</title>
        <authorList>
            <person name="Casanovas-Massana A."/>
            <person name="Hamond C."/>
            <person name="Santos L.A."/>
            <person name="Hacker K.P."/>
            <person name="Balassiano I."/>
            <person name="Medeiros M.A."/>
            <person name="Reis M.G."/>
            <person name="Ko A.I."/>
            <person name="Wunder E.A."/>
        </authorList>
    </citation>
    <scope>NUCLEOTIDE SEQUENCE [LARGE SCALE GENOMIC DNA]</scope>
    <source>
        <strain evidence="2">AMB6-RJ</strain>
    </source>
</reference>
<evidence type="ECO:0000313" key="2">
    <source>
        <dbReference type="Proteomes" id="UP000266669"/>
    </source>
</evidence>
<sequence>MFQNEETFSTTTIDTETNWHRVFRNFSSRESSLFPLKKEGNFSPKDCSSKGKRGPKIFVSFFEMDLAEFYWRTDLKSGSTTIYKK</sequence>
<dbReference type="EMBL" id="QHCS01000005">
    <property type="protein sequence ID" value="RHX84521.1"/>
    <property type="molecule type" value="Genomic_DNA"/>
</dbReference>
<organism evidence="1 2">
    <name type="scientific">Leptospira stimsonii</name>
    <dbReference type="NCBI Taxonomy" id="2202203"/>
    <lineage>
        <taxon>Bacteria</taxon>
        <taxon>Pseudomonadati</taxon>
        <taxon>Spirochaetota</taxon>
        <taxon>Spirochaetia</taxon>
        <taxon>Leptospirales</taxon>
        <taxon>Leptospiraceae</taxon>
        <taxon>Leptospira</taxon>
    </lineage>
</organism>
<comment type="caution">
    <text evidence="1">The sequence shown here is derived from an EMBL/GenBank/DDBJ whole genome shotgun (WGS) entry which is preliminary data.</text>
</comment>
<accession>A0A8B3CN21</accession>
<dbReference type="AlphaFoldDB" id="A0A8B3CN21"/>
<proteinExistence type="predicted"/>